<dbReference type="InterPro" id="IPR029063">
    <property type="entry name" value="SAM-dependent_MTases_sf"/>
</dbReference>
<keyword evidence="4 5" id="KW-0694">RNA-binding</keyword>
<feature type="domain" description="Ribosomal RNA adenine methylase transferase N-terminal" evidence="7">
    <location>
        <begin position="46"/>
        <end position="211"/>
    </location>
</feature>
<evidence type="ECO:0000256" key="3">
    <source>
        <dbReference type="ARBA" id="ARBA00022691"/>
    </source>
</evidence>
<feature type="binding site" evidence="5">
    <location>
        <position position="113"/>
    </location>
    <ligand>
        <name>S-adenosyl-L-methionine</name>
        <dbReference type="ChEBI" id="CHEBI:59789"/>
    </ligand>
</feature>
<dbReference type="RefSeq" id="WP_254421708.1">
    <property type="nucleotide sequence ID" value="NZ_CP099837.1"/>
</dbReference>
<dbReference type="NCBIfam" id="NF000337">
    <property type="entry name" value="erm_SHROVE"/>
    <property type="match status" value="1"/>
</dbReference>
<gene>
    <name evidence="8" type="primary">erm</name>
    <name evidence="8" type="ORF">NE857_15875</name>
</gene>
<dbReference type="PANTHER" id="PTHR11727">
    <property type="entry name" value="DIMETHYLADENOSINE TRANSFERASE"/>
    <property type="match status" value="1"/>
</dbReference>
<feature type="binding site" evidence="5">
    <location>
        <position position="87"/>
    </location>
    <ligand>
        <name>S-adenosyl-L-methionine</name>
        <dbReference type="ChEBI" id="CHEBI:59789"/>
    </ligand>
</feature>
<keyword evidence="1 5" id="KW-0489">Methyltransferase</keyword>
<protein>
    <submittedName>
        <fullName evidence="8">ErmE/ErmH/ErmO/ErmR family 23S rRNA (Adenine(2058)-N(6))-methyltransferase</fullName>
    </submittedName>
</protein>
<dbReference type="NCBIfam" id="NF000499">
    <property type="entry name" value="Erm23S_rRNA_broad"/>
    <property type="match status" value="1"/>
</dbReference>
<proteinExistence type="inferred from homology"/>
<dbReference type="EMBL" id="CP099837">
    <property type="protein sequence ID" value="USY22960.1"/>
    <property type="molecule type" value="Genomic_DNA"/>
</dbReference>
<feature type="binding site" evidence="5">
    <location>
        <position position="66"/>
    </location>
    <ligand>
        <name>S-adenosyl-L-methionine</name>
        <dbReference type="ChEBI" id="CHEBI:59789"/>
    </ligand>
</feature>
<dbReference type="SMART" id="SM00650">
    <property type="entry name" value="rADc"/>
    <property type="match status" value="1"/>
</dbReference>
<dbReference type="Proteomes" id="UP001055940">
    <property type="component" value="Chromosome"/>
</dbReference>
<name>A0ABY5DHT3_9ACTN</name>
<dbReference type="Pfam" id="PF00398">
    <property type="entry name" value="RrnaAD"/>
    <property type="match status" value="1"/>
</dbReference>
<organism evidence="8 9">
    <name type="scientific">Nocardiopsis exhalans</name>
    <dbReference type="NCBI Taxonomy" id="163604"/>
    <lineage>
        <taxon>Bacteria</taxon>
        <taxon>Bacillati</taxon>
        <taxon>Actinomycetota</taxon>
        <taxon>Actinomycetes</taxon>
        <taxon>Streptosporangiales</taxon>
        <taxon>Nocardiopsidaceae</taxon>
        <taxon>Nocardiopsis</taxon>
    </lineage>
</organism>
<evidence type="ECO:0000256" key="1">
    <source>
        <dbReference type="ARBA" id="ARBA00022603"/>
    </source>
</evidence>
<comment type="similarity">
    <text evidence="5">Belongs to the class I-like SAM-binding methyltransferase superfamily. rRNA adenine N(6)-methyltransferase family.</text>
</comment>
<evidence type="ECO:0000256" key="6">
    <source>
        <dbReference type="SAM" id="MobiDB-lite"/>
    </source>
</evidence>
<dbReference type="InterPro" id="IPR001737">
    <property type="entry name" value="KsgA/Erm"/>
</dbReference>
<dbReference type="InterPro" id="IPR020598">
    <property type="entry name" value="rRNA_Ade_methylase_Trfase_N"/>
</dbReference>
<dbReference type="InterPro" id="IPR020596">
    <property type="entry name" value="rRNA_Ade_Mease_Trfase_CS"/>
</dbReference>
<feature type="binding site" evidence="5">
    <location>
        <position position="41"/>
    </location>
    <ligand>
        <name>S-adenosyl-L-methionine</name>
        <dbReference type="ChEBI" id="CHEBI:59789"/>
    </ligand>
</feature>
<dbReference type="CDD" id="cd02440">
    <property type="entry name" value="AdoMet_MTases"/>
    <property type="match status" value="1"/>
</dbReference>
<evidence type="ECO:0000256" key="2">
    <source>
        <dbReference type="ARBA" id="ARBA00022679"/>
    </source>
</evidence>
<evidence type="ECO:0000256" key="4">
    <source>
        <dbReference type="ARBA" id="ARBA00022884"/>
    </source>
</evidence>
<feature type="compositionally biased region" description="Basic residues" evidence="6">
    <location>
        <begin position="27"/>
        <end position="36"/>
    </location>
</feature>
<evidence type="ECO:0000313" key="8">
    <source>
        <dbReference type="EMBL" id="USY22960.1"/>
    </source>
</evidence>
<keyword evidence="9" id="KW-1185">Reference proteome</keyword>
<sequence length="283" mass="31626">MARRTPRNQSSASRNDRSANRSENCGNRRRGNRRRLSQNFLNDPGTARWVVRLAGLAPDDLVVEVGPGDGAITRFLAPAARKVVAHELDPRLAARLADRYRDPALGVRVVHGDFTRAHPPREPFAVVGNIPYSRTADIVRWCLEAPELTSATLITQLEYARKRTGAYGRWSRLTVLTWPWWSWRLAGRISRDRFRPVPRVDAGVLVLRRRGEALVPWERRGEYRRMVELGFGGVGGSLSASLRREHPTARVAAALREAAIAPDAPVGLVAPDQWVVVFRVLAG</sequence>
<keyword evidence="2 5" id="KW-0808">Transferase</keyword>
<dbReference type="PROSITE" id="PS51689">
    <property type="entry name" value="SAM_RNA_A_N6_MT"/>
    <property type="match status" value="1"/>
</dbReference>
<feature type="binding site" evidence="5">
    <location>
        <position position="39"/>
    </location>
    <ligand>
        <name>S-adenosyl-L-methionine</name>
        <dbReference type="ChEBI" id="CHEBI:59789"/>
    </ligand>
</feature>
<evidence type="ECO:0000256" key="5">
    <source>
        <dbReference type="PROSITE-ProRule" id="PRU01026"/>
    </source>
</evidence>
<dbReference type="SUPFAM" id="SSF53335">
    <property type="entry name" value="S-adenosyl-L-methionine-dependent methyltransferases"/>
    <property type="match status" value="1"/>
</dbReference>
<evidence type="ECO:0000313" key="9">
    <source>
        <dbReference type="Proteomes" id="UP001055940"/>
    </source>
</evidence>
<dbReference type="Gene3D" id="3.40.50.150">
    <property type="entry name" value="Vaccinia Virus protein VP39"/>
    <property type="match status" value="1"/>
</dbReference>
<keyword evidence="3 5" id="KW-0949">S-adenosyl-L-methionine</keyword>
<reference evidence="8" key="1">
    <citation type="submission" date="2022-06" db="EMBL/GenBank/DDBJ databases">
        <authorList>
            <person name="Ping M."/>
        </authorList>
    </citation>
    <scope>NUCLEOTIDE SEQUENCE</scope>
    <source>
        <strain evidence="8">JCM11759T</strain>
    </source>
</reference>
<feature type="binding site" evidence="5">
    <location>
        <position position="129"/>
    </location>
    <ligand>
        <name>S-adenosyl-L-methionine</name>
        <dbReference type="ChEBI" id="CHEBI:59789"/>
    </ligand>
</feature>
<evidence type="ECO:0000259" key="7">
    <source>
        <dbReference type="SMART" id="SM00650"/>
    </source>
</evidence>
<feature type="region of interest" description="Disordered" evidence="6">
    <location>
        <begin position="1"/>
        <end position="40"/>
    </location>
</feature>
<dbReference type="PROSITE" id="PS01131">
    <property type="entry name" value="RRNA_A_DIMETH"/>
    <property type="match status" value="1"/>
</dbReference>
<accession>A0ABY5DHT3</accession>
<dbReference type="PANTHER" id="PTHR11727:SF7">
    <property type="entry name" value="DIMETHYLADENOSINE TRANSFERASE-RELATED"/>
    <property type="match status" value="1"/>
</dbReference>